<dbReference type="AlphaFoldDB" id="A0A645H892"/>
<protein>
    <submittedName>
        <fullName evidence="1">Uncharacterized protein</fullName>
    </submittedName>
</protein>
<sequence>MYDDDAVGFAQLLLVDGGKLVFRHIGLEFAAAYYRIEAFRAEIVEVDVVSVLLKLRDNSFRDRRVEAL</sequence>
<gene>
    <name evidence="1" type="ORF">SDC9_179973</name>
</gene>
<accession>A0A645H892</accession>
<evidence type="ECO:0000313" key="1">
    <source>
        <dbReference type="EMBL" id="MPN32494.1"/>
    </source>
</evidence>
<proteinExistence type="predicted"/>
<organism evidence="1">
    <name type="scientific">bioreactor metagenome</name>
    <dbReference type="NCBI Taxonomy" id="1076179"/>
    <lineage>
        <taxon>unclassified sequences</taxon>
        <taxon>metagenomes</taxon>
        <taxon>ecological metagenomes</taxon>
    </lineage>
</organism>
<name>A0A645H892_9ZZZZ</name>
<comment type="caution">
    <text evidence="1">The sequence shown here is derived from an EMBL/GenBank/DDBJ whole genome shotgun (WGS) entry which is preliminary data.</text>
</comment>
<reference evidence="1" key="1">
    <citation type="submission" date="2019-08" db="EMBL/GenBank/DDBJ databases">
        <authorList>
            <person name="Kucharzyk K."/>
            <person name="Murdoch R.W."/>
            <person name="Higgins S."/>
            <person name="Loffler F."/>
        </authorList>
    </citation>
    <scope>NUCLEOTIDE SEQUENCE</scope>
</reference>
<dbReference type="EMBL" id="VSSQ01084541">
    <property type="protein sequence ID" value="MPN32494.1"/>
    <property type="molecule type" value="Genomic_DNA"/>
</dbReference>